<name>A0A2I0HYK4_PUNGR</name>
<proteinExistence type="predicted"/>
<dbReference type="Proteomes" id="UP000233551">
    <property type="component" value="Unassembled WGS sequence"/>
</dbReference>
<dbReference type="EMBL" id="PGOL01004760">
    <property type="protein sequence ID" value="PKI36620.1"/>
    <property type="molecule type" value="Genomic_DNA"/>
</dbReference>
<accession>A0A2I0HYK4</accession>
<organism evidence="2 3">
    <name type="scientific">Punica granatum</name>
    <name type="common">Pomegranate</name>
    <dbReference type="NCBI Taxonomy" id="22663"/>
    <lineage>
        <taxon>Eukaryota</taxon>
        <taxon>Viridiplantae</taxon>
        <taxon>Streptophyta</taxon>
        <taxon>Embryophyta</taxon>
        <taxon>Tracheophyta</taxon>
        <taxon>Spermatophyta</taxon>
        <taxon>Magnoliopsida</taxon>
        <taxon>eudicotyledons</taxon>
        <taxon>Gunneridae</taxon>
        <taxon>Pentapetalae</taxon>
        <taxon>rosids</taxon>
        <taxon>malvids</taxon>
        <taxon>Myrtales</taxon>
        <taxon>Lythraceae</taxon>
        <taxon>Punica</taxon>
    </lineage>
</organism>
<evidence type="ECO:0000313" key="3">
    <source>
        <dbReference type="Proteomes" id="UP000233551"/>
    </source>
</evidence>
<keyword evidence="3" id="KW-1185">Reference proteome</keyword>
<gene>
    <name evidence="2" type="ORF">CRG98_042993</name>
</gene>
<evidence type="ECO:0000313" key="2">
    <source>
        <dbReference type="EMBL" id="PKI36620.1"/>
    </source>
</evidence>
<feature type="region of interest" description="Disordered" evidence="1">
    <location>
        <begin position="131"/>
        <end position="153"/>
    </location>
</feature>
<sequence length="218" mass="24231">MVLRVVDLGRYFPTPGIITPKPGAFKLSGKLHIFAWAPRCLTDLQLSVVKFHLTVTKADIPIWVDPSASCSSGFRYCSLSLRVHLGSANRAGIAQSQQSYNAVKDTYDGRASSALPSLTLNSSLHTGHCKQLMSNRRQGRGTRSRDLNKGRRVPHLRFSPTCVRVLYHQQHVKQNHQPNHVASPDQMVHNFSGYSGRKDVSLAEIISSRSRGRGHHLT</sequence>
<comment type="caution">
    <text evidence="2">The sequence shown here is derived from an EMBL/GenBank/DDBJ whole genome shotgun (WGS) entry which is preliminary data.</text>
</comment>
<reference evidence="2 3" key="1">
    <citation type="submission" date="2017-11" db="EMBL/GenBank/DDBJ databases">
        <title>De-novo sequencing of pomegranate (Punica granatum L.) genome.</title>
        <authorList>
            <person name="Akparov Z."/>
            <person name="Amiraslanov A."/>
            <person name="Hajiyeva S."/>
            <person name="Abbasov M."/>
            <person name="Kaur K."/>
            <person name="Hamwieh A."/>
            <person name="Solovyev V."/>
            <person name="Salamov A."/>
            <person name="Braich B."/>
            <person name="Kosarev P."/>
            <person name="Mahmoud A."/>
            <person name="Hajiyev E."/>
            <person name="Babayeva S."/>
            <person name="Izzatullayeva V."/>
            <person name="Mammadov A."/>
            <person name="Mammadov A."/>
            <person name="Sharifova S."/>
            <person name="Ojaghi J."/>
            <person name="Eynullazada K."/>
            <person name="Bayramov B."/>
            <person name="Abdulazimova A."/>
            <person name="Shahmuradov I."/>
        </authorList>
    </citation>
    <scope>NUCLEOTIDE SEQUENCE [LARGE SCALE GENOMIC DNA]</scope>
    <source>
        <strain evidence="3">cv. AG2017</strain>
        <tissue evidence="2">Leaf</tissue>
    </source>
</reference>
<evidence type="ECO:0000256" key="1">
    <source>
        <dbReference type="SAM" id="MobiDB-lite"/>
    </source>
</evidence>
<protein>
    <submittedName>
        <fullName evidence="2">Uncharacterized protein</fullName>
    </submittedName>
</protein>
<dbReference type="AlphaFoldDB" id="A0A2I0HYK4"/>